<dbReference type="HAMAP" id="MF_00188">
    <property type="entry name" value="Pept_M48_protease_HtpX"/>
    <property type="match status" value="1"/>
</dbReference>
<dbReference type="GO" id="GO:0006508">
    <property type="term" value="P:proteolysis"/>
    <property type="evidence" value="ECO:0007669"/>
    <property type="project" value="UniProtKB-KW"/>
</dbReference>
<keyword evidence="11 12" id="KW-0472">Membrane</keyword>
<evidence type="ECO:0000256" key="6">
    <source>
        <dbReference type="ARBA" id="ARBA00022723"/>
    </source>
</evidence>
<feature type="compositionally biased region" description="Low complexity" evidence="13">
    <location>
        <begin position="304"/>
        <end position="322"/>
    </location>
</feature>
<feature type="binding site" evidence="12">
    <location>
        <position position="134"/>
    </location>
    <ligand>
        <name>Zn(2+)</name>
        <dbReference type="ChEBI" id="CHEBI:29105"/>
        <note>catalytic</note>
    </ligand>
</feature>
<dbReference type="PANTHER" id="PTHR43221">
    <property type="entry name" value="PROTEASE HTPX"/>
    <property type="match status" value="1"/>
</dbReference>
<keyword evidence="7 12" id="KW-0378">Hydrolase</keyword>
<feature type="transmembrane region" description="Helical" evidence="12">
    <location>
        <begin position="141"/>
        <end position="163"/>
    </location>
</feature>
<keyword evidence="8 12" id="KW-0862">Zinc</keyword>
<comment type="subcellular location">
    <subcellularLocation>
        <location evidence="1 12">Cell membrane</location>
        <topology evidence="1 12">Multi-pass membrane protein</topology>
    </subcellularLocation>
</comment>
<dbReference type="InterPro" id="IPR001915">
    <property type="entry name" value="Peptidase_M48"/>
</dbReference>
<comment type="similarity">
    <text evidence="2 12">Belongs to the peptidase M48B family.</text>
</comment>
<dbReference type="EC" id="3.4.24.-" evidence="12"/>
<dbReference type="Gene3D" id="3.30.2010.10">
    <property type="entry name" value="Metalloproteases ('zincins'), catalytic domain"/>
    <property type="match status" value="1"/>
</dbReference>
<evidence type="ECO:0000256" key="4">
    <source>
        <dbReference type="ARBA" id="ARBA00022670"/>
    </source>
</evidence>
<keyword evidence="6 12" id="KW-0479">Metal-binding</keyword>
<dbReference type="NCBIfam" id="NF002826">
    <property type="entry name" value="PRK03001.1"/>
    <property type="match status" value="1"/>
</dbReference>
<evidence type="ECO:0000313" key="16">
    <source>
        <dbReference type="Proteomes" id="UP000198703"/>
    </source>
</evidence>
<sequence>MGAVKTMMLLAAMTALFLGAGFLIGGATGALIALVFALATNAYAWWNSDKLALRMHNAQPVTRMGAPDLYGMVERLAGRAGLPMPAVYVIQTEQPNAFATGRNPENAAVAVTTGLMRTLDRDELAGVIAHELAHIRNRDTLIMTVAATVAGAISMLAQFGMFFGASSSGENRNPLGMIGVLLGVFLAPIAALLIQMAISRTREYSADAAGAEISGQPLALASALAKISGMAGRMEMRSAERNPASAHLFIVNPLSGRRFDSLFATHPAAENRIAALREMAGGGAGRSSGGAGPSGGAPWGRGPSGSVAPRVPRAPRAGGRRL</sequence>
<keyword evidence="4 12" id="KW-0645">Protease</keyword>
<dbReference type="Pfam" id="PF01435">
    <property type="entry name" value="Peptidase_M48"/>
    <property type="match status" value="1"/>
</dbReference>
<evidence type="ECO:0000256" key="10">
    <source>
        <dbReference type="ARBA" id="ARBA00023049"/>
    </source>
</evidence>
<dbReference type="InterPro" id="IPR022919">
    <property type="entry name" value="Pept_M48_protease_HtpX"/>
</dbReference>
<evidence type="ECO:0000256" key="11">
    <source>
        <dbReference type="ARBA" id="ARBA00023136"/>
    </source>
</evidence>
<evidence type="ECO:0000256" key="1">
    <source>
        <dbReference type="ARBA" id="ARBA00004651"/>
    </source>
</evidence>
<keyword evidence="16" id="KW-1185">Reference proteome</keyword>
<dbReference type="OrthoDB" id="15218at2"/>
<dbReference type="STRING" id="89524.SAMN05444370_10150"/>
<accession>A0A1H3VFC7</accession>
<proteinExistence type="inferred from homology"/>
<evidence type="ECO:0000256" key="7">
    <source>
        <dbReference type="ARBA" id="ARBA00022801"/>
    </source>
</evidence>
<evidence type="ECO:0000259" key="14">
    <source>
        <dbReference type="Pfam" id="PF01435"/>
    </source>
</evidence>
<dbReference type="NCBIfam" id="NF002363">
    <property type="entry name" value="PRK01345.1"/>
    <property type="match status" value="1"/>
</dbReference>
<feature type="transmembrane region" description="Helical" evidence="12">
    <location>
        <begin position="175"/>
        <end position="194"/>
    </location>
</feature>
<dbReference type="EMBL" id="FNQM01000001">
    <property type="protein sequence ID" value="SDZ73495.1"/>
    <property type="molecule type" value="Genomic_DNA"/>
</dbReference>
<keyword evidence="10 12" id="KW-0482">Metalloprotease</keyword>
<name>A0A1H3VFC7_9RHOB</name>
<dbReference type="GO" id="GO:0005886">
    <property type="term" value="C:plasma membrane"/>
    <property type="evidence" value="ECO:0007669"/>
    <property type="project" value="UniProtKB-SubCell"/>
</dbReference>
<comment type="cofactor">
    <cofactor evidence="12">
        <name>Zn(2+)</name>
        <dbReference type="ChEBI" id="CHEBI:29105"/>
    </cofactor>
    <text evidence="12">Binds 1 zinc ion per subunit.</text>
</comment>
<protein>
    <recommendedName>
        <fullName evidence="12">Protease HtpX homolog</fullName>
        <ecNumber evidence="12">3.4.24.-</ecNumber>
    </recommendedName>
</protein>
<evidence type="ECO:0000256" key="9">
    <source>
        <dbReference type="ARBA" id="ARBA00022989"/>
    </source>
</evidence>
<evidence type="ECO:0000256" key="12">
    <source>
        <dbReference type="HAMAP-Rule" id="MF_00188"/>
    </source>
</evidence>
<evidence type="ECO:0000256" key="13">
    <source>
        <dbReference type="SAM" id="MobiDB-lite"/>
    </source>
</evidence>
<evidence type="ECO:0000256" key="5">
    <source>
        <dbReference type="ARBA" id="ARBA00022692"/>
    </source>
</evidence>
<feature type="active site" evidence="12">
    <location>
        <position position="131"/>
    </location>
</feature>
<comment type="caution">
    <text evidence="12">Lacks conserved residue(s) required for the propagation of feature annotation.</text>
</comment>
<evidence type="ECO:0000256" key="8">
    <source>
        <dbReference type="ARBA" id="ARBA00022833"/>
    </source>
</evidence>
<feature type="region of interest" description="Disordered" evidence="13">
    <location>
        <begin position="281"/>
        <end position="322"/>
    </location>
</feature>
<dbReference type="RefSeq" id="WP_093247494.1">
    <property type="nucleotide sequence ID" value="NZ_FNQM01000001.1"/>
</dbReference>
<evidence type="ECO:0000256" key="2">
    <source>
        <dbReference type="ARBA" id="ARBA00009779"/>
    </source>
</evidence>
<dbReference type="GO" id="GO:0008270">
    <property type="term" value="F:zinc ion binding"/>
    <property type="evidence" value="ECO:0007669"/>
    <property type="project" value="UniProtKB-UniRule"/>
</dbReference>
<dbReference type="InterPro" id="IPR050083">
    <property type="entry name" value="HtpX_protease"/>
</dbReference>
<feature type="binding site" evidence="12">
    <location>
        <position position="130"/>
    </location>
    <ligand>
        <name>Zn(2+)</name>
        <dbReference type="ChEBI" id="CHEBI:29105"/>
        <note>catalytic</note>
    </ligand>
</feature>
<reference evidence="15 16" key="1">
    <citation type="submission" date="2016-10" db="EMBL/GenBank/DDBJ databases">
        <authorList>
            <person name="de Groot N.N."/>
        </authorList>
    </citation>
    <scope>NUCLEOTIDE SEQUENCE [LARGE SCALE GENOMIC DNA]</scope>
    <source>
        <strain evidence="15 16">DSM 15345</strain>
    </source>
</reference>
<evidence type="ECO:0000256" key="3">
    <source>
        <dbReference type="ARBA" id="ARBA00022475"/>
    </source>
</evidence>
<dbReference type="AlphaFoldDB" id="A0A1H3VFC7"/>
<keyword evidence="5 12" id="KW-0812">Transmembrane</keyword>
<dbReference type="PANTHER" id="PTHR43221:SF1">
    <property type="entry name" value="PROTEASE HTPX"/>
    <property type="match status" value="1"/>
</dbReference>
<gene>
    <name evidence="12" type="primary">htpX</name>
    <name evidence="15" type="ORF">SAMN05444370_10150</name>
</gene>
<feature type="binding site" evidence="12">
    <location>
        <position position="203"/>
    </location>
    <ligand>
        <name>Zn(2+)</name>
        <dbReference type="ChEBI" id="CHEBI:29105"/>
        <note>catalytic</note>
    </ligand>
</feature>
<dbReference type="CDD" id="cd07336">
    <property type="entry name" value="M48B_HtpX_like"/>
    <property type="match status" value="1"/>
</dbReference>
<keyword evidence="3 12" id="KW-1003">Cell membrane</keyword>
<dbReference type="GO" id="GO:0004222">
    <property type="term" value="F:metalloendopeptidase activity"/>
    <property type="evidence" value="ECO:0007669"/>
    <property type="project" value="UniProtKB-UniRule"/>
</dbReference>
<feature type="compositionally biased region" description="Gly residues" evidence="13">
    <location>
        <begin position="281"/>
        <end position="303"/>
    </location>
</feature>
<evidence type="ECO:0000313" key="15">
    <source>
        <dbReference type="EMBL" id="SDZ73495.1"/>
    </source>
</evidence>
<organism evidence="15 16">
    <name type="scientific">Rubrimonas cliftonensis</name>
    <dbReference type="NCBI Taxonomy" id="89524"/>
    <lineage>
        <taxon>Bacteria</taxon>
        <taxon>Pseudomonadati</taxon>
        <taxon>Pseudomonadota</taxon>
        <taxon>Alphaproteobacteria</taxon>
        <taxon>Rhodobacterales</taxon>
        <taxon>Paracoccaceae</taxon>
        <taxon>Rubrimonas</taxon>
    </lineage>
</organism>
<keyword evidence="15" id="KW-0346">Stress response</keyword>
<keyword evidence="9 12" id="KW-1133">Transmembrane helix</keyword>
<feature type="domain" description="Peptidase M48" evidence="14">
    <location>
        <begin position="68"/>
        <end position="279"/>
    </location>
</feature>
<dbReference type="Proteomes" id="UP000198703">
    <property type="component" value="Unassembled WGS sequence"/>
</dbReference>